<accession>A0A8J4ADX0</accession>
<comment type="caution">
    <text evidence="2">The sequence shown here is derived from an EMBL/GenBank/DDBJ whole genome shotgun (WGS) entry which is preliminary data.</text>
</comment>
<name>A0A8J4ADX0_9ACTN</name>
<evidence type="ECO:0008006" key="4">
    <source>
        <dbReference type="Google" id="ProtNLM"/>
    </source>
</evidence>
<organism evidence="2 3">
    <name type="scientific">Actinocatenispora comari</name>
    <dbReference type="NCBI Taxonomy" id="2807577"/>
    <lineage>
        <taxon>Bacteria</taxon>
        <taxon>Bacillati</taxon>
        <taxon>Actinomycetota</taxon>
        <taxon>Actinomycetes</taxon>
        <taxon>Micromonosporales</taxon>
        <taxon>Micromonosporaceae</taxon>
        <taxon>Actinocatenispora</taxon>
    </lineage>
</organism>
<reference evidence="3" key="1">
    <citation type="journal article" date="2021" name="Int. J. Syst. Evol. Microbiol.">
        <title>Actinocatenispora comari sp. nov., an endophytic actinomycete isolated from aerial parts of Comarum salesowianum.</title>
        <authorList>
            <person name="Oyunbileg N."/>
            <person name="Iizaka Y."/>
            <person name="Hamada M."/>
            <person name="Davaapurev B.O."/>
            <person name="Fukumoto A."/>
            <person name="Tsetseg B."/>
            <person name="Kato F."/>
            <person name="Tamura T."/>
            <person name="Batkhuu J."/>
            <person name="Anzai Y."/>
        </authorList>
    </citation>
    <scope>NUCLEOTIDE SEQUENCE [LARGE SCALE GENOMIC DNA]</scope>
    <source>
        <strain evidence="3">NUM-2625</strain>
    </source>
</reference>
<evidence type="ECO:0000313" key="2">
    <source>
        <dbReference type="EMBL" id="GIL27845.1"/>
    </source>
</evidence>
<keyword evidence="1" id="KW-0472">Membrane</keyword>
<feature type="transmembrane region" description="Helical" evidence="1">
    <location>
        <begin position="88"/>
        <end position="107"/>
    </location>
</feature>
<dbReference type="Proteomes" id="UP000614996">
    <property type="component" value="Unassembled WGS sequence"/>
</dbReference>
<dbReference type="SUPFAM" id="SSF52540">
    <property type="entry name" value="P-loop containing nucleoside triphosphate hydrolases"/>
    <property type="match status" value="1"/>
</dbReference>
<keyword evidence="1" id="KW-0812">Transmembrane</keyword>
<dbReference type="InterPro" id="IPR027417">
    <property type="entry name" value="P-loop_NTPase"/>
</dbReference>
<dbReference type="EMBL" id="BOPO01000053">
    <property type="protein sequence ID" value="GIL27845.1"/>
    <property type="molecule type" value="Genomic_DNA"/>
</dbReference>
<feature type="transmembrane region" description="Helical" evidence="1">
    <location>
        <begin position="113"/>
        <end position="134"/>
    </location>
</feature>
<proteinExistence type="predicted"/>
<dbReference type="AlphaFoldDB" id="A0A8J4ADX0"/>
<keyword evidence="1" id="KW-1133">Transmembrane helix</keyword>
<sequence length="139" mass="14041">MSETAAGGSAPPAIRARNLTKPYGKPAVLRGADLDVARGGSVALLGSDGAGKTAFRIFTDTTTGIFGRFRSMPIARSGVLRSHVPTSIVADVVSVAVVFGVAFAMGFRTGAGVGAWFAVAGILVVAVTGATGGYRRKIS</sequence>
<keyword evidence="3" id="KW-1185">Reference proteome</keyword>
<gene>
    <name evidence="2" type="ORF">NUM_30990</name>
</gene>
<protein>
    <recommendedName>
        <fullName evidence="4">ATP-binding cassette domain-containing protein</fullName>
    </recommendedName>
</protein>
<evidence type="ECO:0000313" key="3">
    <source>
        <dbReference type="Proteomes" id="UP000614996"/>
    </source>
</evidence>
<evidence type="ECO:0000256" key="1">
    <source>
        <dbReference type="SAM" id="Phobius"/>
    </source>
</evidence>
<dbReference type="Gene3D" id="3.40.50.300">
    <property type="entry name" value="P-loop containing nucleotide triphosphate hydrolases"/>
    <property type="match status" value="1"/>
</dbReference>